<dbReference type="InterPro" id="IPR006805">
    <property type="entry name" value="Anth_synth_I_N"/>
</dbReference>
<comment type="subunit">
    <text evidence="2">Heterotetramer consisting of two non-identical subunits: a beta subunit (TrpG) and a large alpha subunit (TrpE).</text>
</comment>
<dbReference type="Proteomes" id="UP000005730">
    <property type="component" value="Chromosome"/>
</dbReference>
<evidence type="ECO:0000256" key="8">
    <source>
        <dbReference type="ARBA" id="ARBA00047683"/>
    </source>
</evidence>
<dbReference type="Pfam" id="PF04715">
    <property type="entry name" value="Anth_synt_I_N"/>
    <property type="match status" value="1"/>
</dbReference>
<dbReference type="InterPro" id="IPR005801">
    <property type="entry name" value="ADC_synthase"/>
</dbReference>
<evidence type="ECO:0000256" key="5">
    <source>
        <dbReference type="ARBA" id="ARBA00022842"/>
    </source>
</evidence>
<gene>
    <name evidence="11" type="ORF">TheveDRAFT_0340</name>
</gene>
<keyword evidence="5" id="KW-0460">Magnesium</keyword>
<keyword evidence="4" id="KW-0479">Metal-binding</keyword>
<dbReference type="EMBL" id="CM001377">
    <property type="protein sequence ID" value="EHM09510.1"/>
    <property type="molecule type" value="Genomic_DNA"/>
</dbReference>
<evidence type="ECO:0000256" key="3">
    <source>
        <dbReference type="ARBA" id="ARBA00020653"/>
    </source>
</evidence>
<organism evidence="11 12">
    <name type="scientific">Thermanaerovibrio velox DSM 12556</name>
    <dbReference type="NCBI Taxonomy" id="926567"/>
    <lineage>
        <taxon>Bacteria</taxon>
        <taxon>Thermotogati</taxon>
        <taxon>Synergistota</taxon>
        <taxon>Synergistia</taxon>
        <taxon>Synergistales</taxon>
        <taxon>Synergistaceae</taxon>
        <taxon>Thermanaerovibrio</taxon>
    </lineage>
</organism>
<evidence type="ECO:0000256" key="7">
    <source>
        <dbReference type="ARBA" id="ARBA00025634"/>
    </source>
</evidence>
<comment type="function">
    <text evidence="7">Part of a heterotetrameric complex that catalyzes the two-step biosynthesis of anthranilate, an intermediate in the biosynthesis of L-tryptophan. In the first step, the glutamine-binding beta subunit (TrpG) of anthranilate synthase (AS) provides the glutamine amidotransferase activity which generates ammonia as a substrate that, along with chorismate, is used in the second step, catalyzed by the large alpha subunit of AS (TrpE) to produce anthranilate. In the absence of TrpG, TrpE can synthesize anthranilate directly from chorismate and high concentrations of ammonia.</text>
</comment>
<proteinExistence type="predicted"/>
<feature type="domain" description="Chorismate-utilising enzyme C-terminal" evidence="9">
    <location>
        <begin position="243"/>
        <end position="496"/>
    </location>
</feature>
<evidence type="ECO:0000256" key="6">
    <source>
        <dbReference type="ARBA" id="ARBA00023239"/>
    </source>
</evidence>
<comment type="cofactor">
    <cofactor evidence="1">
        <name>Mg(2+)</name>
        <dbReference type="ChEBI" id="CHEBI:18420"/>
    </cofactor>
</comment>
<dbReference type="eggNOG" id="COG0147">
    <property type="taxonomic scope" value="Bacteria"/>
</dbReference>
<sequence length="518" mass="57451">MGVHEIRGRENLTSLEDFIRLCSEFERVPVIMELSLQGRDPLMIYESLKRSPQGSFLMETPDPQGRWGRYSFIGTEPDRIFTFSNNICIETSPQGRTLAEFPGRDGLKKALGNYLAGTYPPVRDDLPPFLGGAAGYFAYDIISAWEDLFHRNEGKALPCSHLPMASLMGFSSVIAIDHLGDKLFLVVNQHIPRDMGKEGLEGLYRMACLKLEGLRGFLESYLDHKMPQGTSFFLNPLKPLMTKEDFLDMVRKGREHIIAGDICQVVLSQRFSAKTNLPATLIYRALKACNPSPYHFLLELPNITLIGSSPELHVKLAGSKAVTRPLAGTRRRGDTEEEDRRAALELLGNEKERAEHIMLVDLARNDLGRICQPGSVRVTELMGIEQYSQVMHIVSQVEGQKRPEATPLDLLISSFPAGTVSGAPKIRAMEIIGELEGTPRGPYAGAVGYLGFQGSMDTCITIRTIVKEDDRVHIQAGAGVVYDSDPEMEYQETLSKAGAMFKAMKRALQMAAKGEGTR</sequence>
<dbReference type="STRING" id="926567.TheveDRAFT_0340"/>
<evidence type="ECO:0000256" key="1">
    <source>
        <dbReference type="ARBA" id="ARBA00001946"/>
    </source>
</evidence>
<dbReference type="GO" id="GO:0000162">
    <property type="term" value="P:L-tryptophan biosynthetic process"/>
    <property type="evidence" value="ECO:0007669"/>
    <property type="project" value="TreeGrafter"/>
</dbReference>
<protein>
    <recommendedName>
        <fullName evidence="3">Anthranilate synthase component 1</fullName>
    </recommendedName>
</protein>
<feature type="domain" description="Anthranilate synthase component I N-terminal" evidence="10">
    <location>
        <begin position="40"/>
        <end position="185"/>
    </location>
</feature>
<dbReference type="GO" id="GO:0004049">
    <property type="term" value="F:anthranilate synthase activity"/>
    <property type="evidence" value="ECO:0007669"/>
    <property type="project" value="UniProtKB-EC"/>
</dbReference>
<dbReference type="PANTHER" id="PTHR11236:SF48">
    <property type="entry name" value="ISOCHORISMATE SYNTHASE MENF"/>
    <property type="match status" value="1"/>
</dbReference>
<dbReference type="InterPro" id="IPR015890">
    <property type="entry name" value="Chorismate_C"/>
</dbReference>
<evidence type="ECO:0000256" key="2">
    <source>
        <dbReference type="ARBA" id="ARBA00011575"/>
    </source>
</evidence>
<keyword evidence="6" id="KW-0456">Lyase</keyword>
<dbReference type="RefSeq" id="WP_006583004.1">
    <property type="nucleotide sequence ID" value="NZ_CM001377.1"/>
</dbReference>
<evidence type="ECO:0000313" key="11">
    <source>
        <dbReference type="EMBL" id="EHM09510.1"/>
    </source>
</evidence>
<keyword evidence="12" id="KW-1185">Reference proteome</keyword>
<dbReference type="PRINTS" id="PR00095">
    <property type="entry name" value="ANTSNTHASEI"/>
</dbReference>
<dbReference type="AlphaFoldDB" id="H0UP97"/>
<reference evidence="11 12" key="1">
    <citation type="submission" date="2011-10" db="EMBL/GenBank/DDBJ databases">
        <title>The Noncontiguous Finished genome of Thermanaerovibrio velox DSM 12556.</title>
        <authorList>
            <consortium name="US DOE Joint Genome Institute (JGI-PGF)"/>
            <person name="Lucas S."/>
            <person name="Copeland A."/>
            <person name="Lapidus A."/>
            <person name="Glavina del Rio T."/>
            <person name="Dalin E."/>
            <person name="Tice H."/>
            <person name="Bruce D."/>
            <person name="Goodwin L."/>
            <person name="Pitluck S."/>
            <person name="Peters L."/>
            <person name="Mikhailova N."/>
            <person name="Teshima H."/>
            <person name="Kyrpides N."/>
            <person name="Mavromatis K."/>
            <person name="Ivanova N."/>
            <person name="Markowitz V."/>
            <person name="Cheng J.-F."/>
            <person name="Hugenholtz P."/>
            <person name="Woyke T."/>
            <person name="Wu D."/>
            <person name="Spring S."/>
            <person name="Brambilla E.-M."/>
            <person name="Klenk H.-P."/>
            <person name="Eisen J.A."/>
        </authorList>
    </citation>
    <scope>NUCLEOTIDE SEQUENCE [LARGE SCALE GENOMIC DNA]</scope>
    <source>
        <strain evidence="11 12">DSM 12556</strain>
    </source>
</reference>
<dbReference type="Pfam" id="PF00425">
    <property type="entry name" value="Chorismate_bind"/>
    <property type="match status" value="1"/>
</dbReference>
<name>H0UP97_9BACT</name>
<dbReference type="InterPro" id="IPR019999">
    <property type="entry name" value="Anth_synth_I-like"/>
</dbReference>
<comment type="catalytic activity">
    <reaction evidence="8">
        <text>chorismate + L-glutamine = anthranilate + pyruvate + L-glutamate + H(+)</text>
        <dbReference type="Rhea" id="RHEA:21732"/>
        <dbReference type="ChEBI" id="CHEBI:15361"/>
        <dbReference type="ChEBI" id="CHEBI:15378"/>
        <dbReference type="ChEBI" id="CHEBI:16567"/>
        <dbReference type="ChEBI" id="CHEBI:29748"/>
        <dbReference type="ChEBI" id="CHEBI:29985"/>
        <dbReference type="ChEBI" id="CHEBI:58359"/>
        <dbReference type="EC" id="4.1.3.27"/>
    </reaction>
</comment>
<evidence type="ECO:0000256" key="4">
    <source>
        <dbReference type="ARBA" id="ARBA00022723"/>
    </source>
</evidence>
<dbReference type="PANTHER" id="PTHR11236">
    <property type="entry name" value="AMINOBENZOATE/ANTHRANILATE SYNTHASE"/>
    <property type="match status" value="1"/>
</dbReference>
<dbReference type="HOGENOM" id="CLU_006493_9_3_0"/>
<dbReference type="OrthoDB" id="9803598at2"/>
<evidence type="ECO:0000259" key="9">
    <source>
        <dbReference type="Pfam" id="PF00425"/>
    </source>
</evidence>
<dbReference type="Gene3D" id="3.60.120.10">
    <property type="entry name" value="Anthranilate synthase"/>
    <property type="match status" value="1"/>
</dbReference>
<dbReference type="GO" id="GO:0046872">
    <property type="term" value="F:metal ion binding"/>
    <property type="evidence" value="ECO:0007669"/>
    <property type="project" value="UniProtKB-KW"/>
</dbReference>
<evidence type="ECO:0000259" key="10">
    <source>
        <dbReference type="Pfam" id="PF04715"/>
    </source>
</evidence>
<evidence type="ECO:0000313" key="12">
    <source>
        <dbReference type="Proteomes" id="UP000005730"/>
    </source>
</evidence>
<accession>H0UP97</accession>
<dbReference type="SUPFAM" id="SSF56322">
    <property type="entry name" value="ADC synthase"/>
    <property type="match status" value="1"/>
</dbReference>